<dbReference type="AlphaFoldDB" id="A0A5R9A0R7"/>
<feature type="transmembrane region" description="Helical" evidence="8">
    <location>
        <begin position="88"/>
        <end position="109"/>
    </location>
</feature>
<feature type="transmembrane region" description="Helical" evidence="8">
    <location>
        <begin position="43"/>
        <end position="67"/>
    </location>
</feature>
<comment type="caution">
    <text evidence="9">The sequence shown here is derived from an EMBL/GenBank/DDBJ whole genome shotgun (WGS) entry which is preliminary data.</text>
</comment>
<keyword evidence="4" id="KW-0997">Cell inner membrane</keyword>
<comment type="subcellular location">
    <subcellularLocation>
        <location evidence="1">Cell inner membrane</location>
        <topology evidence="1">Multi-pass membrane protein</topology>
    </subcellularLocation>
</comment>
<keyword evidence="5 8" id="KW-0812">Transmembrane</keyword>
<sequence>MALGCLMMLSLESATRGSARYARIGAGSPRSPRQYRLGWKWSVLVLTLCAAFTAASLGVPLITLGKWPKAGGVAVWSSQELLNCLGQTLLLGAAGALLTTVAAVPIAWISVRAPSRFQRLLEGSNYVTSALPGIVIALALVSVTIRFAQPLYQTVFTWPPPSGRKPARSTTPRRRLTPC</sequence>
<accession>A0A5R9A0R7</accession>
<evidence type="ECO:0008006" key="11">
    <source>
        <dbReference type="Google" id="ProtNLM"/>
    </source>
</evidence>
<dbReference type="EMBL" id="VASG01000006">
    <property type="protein sequence ID" value="TLP71487.1"/>
    <property type="molecule type" value="Genomic_DNA"/>
</dbReference>
<protein>
    <recommendedName>
        <fullName evidence="11">ABC transmembrane type-1 domain-containing protein</fullName>
    </recommendedName>
</protein>
<feature type="transmembrane region" description="Helical" evidence="8">
    <location>
        <begin position="129"/>
        <end position="148"/>
    </location>
</feature>
<evidence type="ECO:0000256" key="4">
    <source>
        <dbReference type="ARBA" id="ARBA00022519"/>
    </source>
</evidence>
<dbReference type="InterPro" id="IPR035906">
    <property type="entry name" value="MetI-like_sf"/>
</dbReference>
<dbReference type="GO" id="GO:0005886">
    <property type="term" value="C:plasma membrane"/>
    <property type="evidence" value="ECO:0007669"/>
    <property type="project" value="UniProtKB-SubCell"/>
</dbReference>
<evidence type="ECO:0000256" key="6">
    <source>
        <dbReference type="ARBA" id="ARBA00022989"/>
    </source>
</evidence>
<evidence type="ECO:0000313" key="9">
    <source>
        <dbReference type="EMBL" id="TLP71487.1"/>
    </source>
</evidence>
<dbReference type="PANTHER" id="PTHR43357">
    <property type="entry name" value="INNER MEMBRANE ABC TRANSPORTER PERMEASE PROTEIN YDCV"/>
    <property type="match status" value="1"/>
</dbReference>
<dbReference type="Gene3D" id="1.10.3720.10">
    <property type="entry name" value="MetI-like"/>
    <property type="match status" value="1"/>
</dbReference>
<gene>
    <name evidence="9" type="ORF">FEA48_21950</name>
</gene>
<evidence type="ECO:0000313" key="10">
    <source>
        <dbReference type="Proteomes" id="UP000307510"/>
    </source>
</evidence>
<evidence type="ECO:0000256" key="5">
    <source>
        <dbReference type="ARBA" id="ARBA00022692"/>
    </source>
</evidence>
<name>A0A5R9A0R7_PSENT</name>
<evidence type="ECO:0000256" key="1">
    <source>
        <dbReference type="ARBA" id="ARBA00004429"/>
    </source>
</evidence>
<evidence type="ECO:0000256" key="8">
    <source>
        <dbReference type="SAM" id="Phobius"/>
    </source>
</evidence>
<keyword evidence="2" id="KW-0813">Transport</keyword>
<dbReference type="Proteomes" id="UP000307510">
    <property type="component" value="Unassembled WGS sequence"/>
</dbReference>
<proteinExistence type="predicted"/>
<evidence type="ECO:0000256" key="3">
    <source>
        <dbReference type="ARBA" id="ARBA00022475"/>
    </source>
</evidence>
<evidence type="ECO:0000256" key="7">
    <source>
        <dbReference type="ARBA" id="ARBA00023136"/>
    </source>
</evidence>
<dbReference type="SUPFAM" id="SSF161098">
    <property type="entry name" value="MetI-like"/>
    <property type="match status" value="1"/>
</dbReference>
<organism evidence="9 10">
    <name type="scientific">Pseudomonas nitroreducens</name>
    <dbReference type="NCBI Taxonomy" id="46680"/>
    <lineage>
        <taxon>Bacteria</taxon>
        <taxon>Pseudomonadati</taxon>
        <taxon>Pseudomonadota</taxon>
        <taxon>Gammaproteobacteria</taxon>
        <taxon>Pseudomonadales</taxon>
        <taxon>Pseudomonadaceae</taxon>
        <taxon>Pseudomonas</taxon>
    </lineage>
</organism>
<keyword evidence="3" id="KW-1003">Cell membrane</keyword>
<reference evidence="10" key="2">
    <citation type="submission" date="2019-06" db="EMBL/GenBank/DDBJ databases">
        <title>AzeR, a transcriptional regulator that responds to azelaic acid in Pseudomonas nitroreducens.</title>
        <authorList>
            <person name="Bez C."/>
            <person name="Javvadi S.G."/>
            <person name="Bertani I."/>
            <person name="Devescovi G."/>
            <person name="Studholme D.J."/>
            <person name="Geller A."/>
            <person name="Levy A."/>
            <person name="Venturi V."/>
        </authorList>
    </citation>
    <scope>NUCLEOTIDE SEQUENCE [LARGE SCALE GENOMIC DNA]</scope>
    <source>
        <strain evidence="10">DSM 9128</strain>
    </source>
</reference>
<keyword evidence="6 8" id="KW-1133">Transmembrane helix</keyword>
<evidence type="ECO:0000256" key="2">
    <source>
        <dbReference type="ARBA" id="ARBA00022448"/>
    </source>
</evidence>
<keyword evidence="7 8" id="KW-0472">Membrane</keyword>
<dbReference type="PANTHER" id="PTHR43357:SF3">
    <property type="entry name" value="FE(3+)-TRANSPORT SYSTEM PERMEASE PROTEIN FBPB 2"/>
    <property type="match status" value="1"/>
</dbReference>
<reference evidence="9 10" key="1">
    <citation type="submission" date="2019-05" db="EMBL/GenBank/DDBJ databases">
        <authorList>
            <person name="Moore K."/>
            <person name="O'Neill P."/>
            <person name="Farbos A."/>
            <person name="Studholme D.J."/>
        </authorList>
    </citation>
    <scope>NUCLEOTIDE SEQUENCE [LARGE SCALE GENOMIC DNA]</scope>
    <source>
        <strain evidence="9 10">DSM 9128</strain>
    </source>
</reference>